<evidence type="ECO:0000256" key="1">
    <source>
        <dbReference type="ARBA" id="ARBA00010923"/>
    </source>
</evidence>
<organism evidence="5 6">
    <name type="scientific">Prosthecobacter algae</name>
    <dbReference type="NCBI Taxonomy" id="1144682"/>
    <lineage>
        <taxon>Bacteria</taxon>
        <taxon>Pseudomonadati</taxon>
        <taxon>Verrucomicrobiota</taxon>
        <taxon>Verrucomicrobiia</taxon>
        <taxon>Verrucomicrobiales</taxon>
        <taxon>Verrucomicrobiaceae</taxon>
        <taxon>Prosthecobacter</taxon>
    </lineage>
</organism>
<dbReference type="InterPro" id="IPR000055">
    <property type="entry name" value="Restrct_endonuc_typeI_TRD"/>
</dbReference>
<reference evidence="6" key="1">
    <citation type="journal article" date="2019" name="Int. J. Syst. Evol. Microbiol.">
        <title>The Global Catalogue of Microorganisms (GCM) 10K type strain sequencing project: providing services to taxonomists for standard genome sequencing and annotation.</title>
        <authorList>
            <consortium name="The Broad Institute Genomics Platform"/>
            <consortium name="The Broad Institute Genome Sequencing Center for Infectious Disease"/>
            <person name="Wu L."/>
            <person name="Ma J."/>
        </authorList>
    </citation>
    <scope>NUCLEOTIDE SEQUENCE [LARGE SCALE GENOMIC DNA]</scope>
    <source>
        <strain evidence="6">JCM 18053</strain>
    </source>
</reference>
<dbReference type="CDD" id="cd17288">
    <property type="entry name" value="RMtype1_S_LlaAI06ORF1089P_TRD1-CR1_like"/>
    <property type="match status" value="1"/>
</dbReference>
<evidence type="ECO:0000313" key="6">
    <source>
        <dbReference type="Proteomes" id="UP001499852"/>
    </source>
</evidence>
<protein>
    <recommendedName>
        <fullName evidence="4">Type I restriction modification DNA specificity domain-containing protein</fullName>
    </recommendedName>
</protein>
<dbReference type="InterPro" id="IPR052021">
    <property type="entry name" value="Type-I_RS_S_subunit"/>
</dbReference>
<keyword evidence="2" id="KW-0680">Restriction system</keyword>
<dbReference type="RefSeq" id="WP_345737323.1">
    <property type="nucleotide sequence ID" value="NZ_BAABIA010000006.1"/>
</dbReference>
<dbReference type="EMBL" id="BAABIA010000006">
    <property type="protein sequence ID" value="GAA5143469.1"/>
    <property type="molecule type" value="Genomic_DNA"/>
</dbReference>
<dbReference type="SUPFAM" id="SSF116734">
    <property type="entry name" value="DNA methylase specificity domain"/>
    <property type="match status" value="2"/>
</dbReference>
<keyword evidence="3" id="KW-0238">DNA-binding</keyword>
<dbReference type="Pfam" id="PF01420">
    <property type="entry name" value="Methylase_S"/>
    <property type="match status" value="2"/>
</dbReference>
<name>A0ABP9PBJ0_9BACT</name>
<dbReference type="InterPro" id="IPR044946">
    <property type="entry name" value="Restrct_endonuc_typeI_TRD_sf"/>
</dbReference>
<proteinExistence type="inferred from homology"/>
<keyword evidence="6" id="KW-1185">Reference proteome</keyword>
<dbReference type="Proteomes" id="UP001499852">
    <property type="component" value="Unassembled WGS sequence"/>
</dbReference>
<evidence type="ECO:0000259" key="4">
    <source>
        <dbReference type="Pfam" id="PF01420"/>
    </source>
</evidence>
<dbReference type="PANTHER" id="PTHR30408">
    <property type="entry name" value="TYPE-1 RESTRICTION ENZYME ECOKI SPECIFICITY PROTEIN"/>
    <property type="match status" value="1"/>
</dbReference>
<gene>
    <name evidence="5" type="ORF">GCM10023213_31360</name>
</gene>
<dbReference type="PANTHER" id="PTHR30408:SF12">
    <property type="entry name" value="TYPE I RESTRICTION ENZYME MJAVIII SPECIFICITY SUBUNIT"/>
    <property type="match status" value="1"/>
</dbReference>
<dbReference type="Gene3D" id="3.90.220.20">
    <property type="entry name" value="DNA methylase specificity domains"/>
    <property type="match status" value="2"/>
</dbReference>
<comment type="similarity">
    <text evidence="1">Belongs to the type-I restriction system S methylase family.</text>
</comment>
<evidence type="ECO:0000313" key="5">
    <source>
        <dbReference type="EMBL" id="GAA5143469.1"/>
    </source>
</evidence>
<feature type="domain" description="Type I restriction modification DNA specificity" evidence="4">
    <location>
        <begin position="45"/>
        <end position="195"/>
    </location>
</feature>
<sequence length="385" mass="43060">MKSEKIKSVPELRFPGFDGAWNRIELEAIASKKISYGIVQAGEHVPGGMPYIKSQDLNKPLDIDSLQRTSSEIARKYRRSEVEPGDIVFSLRGNIGVSQIVPSSIAVANLTQGTARIAVKNHDNRLVAQTLQTENVARDIDACAKGSTFREISLESLRKVSLPLAPTLLEQQKIADFLTVVDGRIAQLSRKKALLEDYKKGVMQQLFTQALRFKDDDGNEFPDWEEKTLGEVLTIGSGRDYKHLDKGNIPVYGSGGVMAFVNNFLYKGESVCIGRKGTIDKPRLVRGAFWTVDTLFYTHSFKNVLPRFVYAIFQRINWQAYNEASGVPSLSKTTIESIPVSIPHLEEQTKIANFLTALDRKIESVAAQITHNQTWKKGLLQQMFV</sequence>
<dbReference type="Gene3D" id="1.10.287.1120">
    <property type="entry name" value="Bipartite methylase S protein"/>
    <property type="match status" value="1"/>
</dbReference>
<feature type="domain" description="Type I restriction modification DNA specificity" evidence="4">
    <location>
        <begin position="223"/>
        <end position="366"/>
    </location>
</feature>
<dbReference type="CDD" id="cd17256">
    <property type="entry name" value="RMtype1_S_EcoJA65PI-TRD1-CR1_like"/>
    <property type="match status" value="1"/>
</dbReference>
<evidence type="ECO:0000256" key="2">
    <source>
        <dbReference type="ARBA" id="ARBA00022747"/>
    </source>
</evidence>
<accession>A0ABP9PBJ0</accession>
<comment type="caution">
    <text evidence="5">The sequence shown here is derived from an EMBL/GenBank/DDBJ whole genome shotgun (WGS) entry which is preliminary data.</text>
</comment>
<evidence type="ECO:0000256" key="3">
    <source>
        <dbReference type="ARBA" id="ARBA00023125"/>
    </source>
</evidence>